<dbReference type="SMART" id="SM00225">
    <property type="entry name" value="BTB"/>
    <property type="match status" value="1"/>
</dbReference>
<evidence type="ECO:0000259" key="1">
    <source>
        <dbReference type="PROSITE" id="PS50097"/>
    </source>
</evidence>
<gene>
    <name evidence="2" type="ORF">JTE90_010961</name>
</gene>
<dbReference type="InterPro" id="IPR011333">
    <property type="entry name" value="SKP1/BTB/POZ_sf"/>
</dbReference>
<reference evidence="2 3" key="1">
    <citation type="journal article" date="2022" name="Nat. Ecol. Evol.">
        <title>A masculinizing supergene underlies an exaggerated male reproductive morph in a spider.</title>
        <authorList>
            <person name="Hendrickx F."/>
            <person name="De Corte Z."/>
            <person name="Sonet G."/>
            <person name="Van Belleghem S.M."/>
            <person name="Kostlbacher S."/>
            <person name="Vangestel C."/>
        </authorList>
    </citation>
    <scope>NUCLEOTIDE SEQUENCE [LARGE SCALE GENOMIC DNA]</scope>
    <source>
        <strain evidence="2">W744_W776</strain>
    </source>
</reference>
<evidence type="ECO:0000313" key="3">
    <source>
        <dbReference type="Proteomes" id="UP000827092"/>
    </source>
</evidence>
<dbReference type="Gene3D" id="3.30.710.10">
    <property type="entry name" value="Potassium Channel Kv1.1, Chain A"/>
    <property type="match status" value="1"/>
</dbReference>
<protein>
    <recommendedName>
        <fullName evidence="1">BTB domain-containing protein</fullName>
    </recommendedName>
</protein>
<dbReference type="Pfam" id="PF00651">
    <property type="entry name" value="BTB"/>
    <property type="match status" value="1"/>
</dbReference>
<name>A0AAV6UCF0_9ARAC</name>
<dbReference type="EMBL" id="JAFNEN010000529">
    <property type="protein sequence ID" value="KAG8181190.1"/>
    <property type="molecule type" value="Genomic_DNA"/>
</dbReference>
<dbReference type="Proteomes" id="UP000827092">
    <property type="component" value="Unassembled WGS sequence"/>
</dbReference>
<dbReference type="PROSITE" id="PS50097">
    <property type="entry name" value="BTB"/>
    <property type="match status" value="1"/>
</dbReference>
<feature type="domain" description="BTB" evidence="1">
    <location>
        <begin position="192"/>
        <end position="253"/>
    </location>
</feature>
<organism evidence="2 3">
    <name type="scientific">Oedothorax gibbosus</name>
    <dbReference type="NCBI Taxonomy" id="931172"/>
    <lineage>
        <taxon>Eukaryota</taxon>
        <taxon>Metazoa</taxon>
        <taxon>Ecdysozoa</taxon>
        <taxon>Arthropoda</taxon>
        <taxon>Chelicerata</taxon>
        <taxon>Arachnida</taxon>
        <taxon>Araneae</taxon>
        <taxon>Araneomorphae</taxon>
        <taxon>Entelegynae</taxon>
        <taxon>Araneoidea</taxon>
        <taxon>Linyphiidae</taxon>
        <taxon>Erigoninae</taxon>
        <taxon>Oedothorax</taxon>
    </lineage>
</organism>
<dbReference type="Gene3D" id="1.25.40.420">
    <property type="match status" value="1"/>
</dbReference>
<dbReference type="SUPFAM" id="SSF54695">
    <property type="entry name" value="POZ domain"/>
    <property type="match status" value="1"/>
</dbReference>
<evidence type="ECO:0000313" key="2">
    <source>
        <dbReference type="EMBL" id="KAG8181190.1"/>
    </source>
</evidence>
<keyword evidence="3" id="KW-1185">Reference proteome</keyword>
<proteinExistence type="predicted"/>
<dbReference type="CDD" id="cd18186">
    <property type="entry name" value="BTB_POZ_ZBTB_KLHL-like"/>
    <property type="match status" value="1"/>
</dbReference>
<comment type="caution">
    <text evidence="2">The sequence shown here is derived from an EMBL/GenBank/DDBJ whole genome shotgun (WGS) entry which is preliminary data.</text>
</comment>
<dbReference type="InterPro" id="IPR000210">
    <property type="entry name" value="BTB/POZ_dom"/>
</dbReference>
<accession>A0AAV6UCF0</accession>
<sequence length="354" mass="40840">MPSFPIYKCASITQIEVGRRRVTWPIVKIKNCVECKSKTAIQVDSALEDAPCFKVLLHFSDDSNCEYAQIEITQTKPFFSKINHFVKCKMAVMSAQKEYQHSEEGTFLFSYNTVKKWNFPEFLKIAYLVEDKYINLDDTLYLSCEFSFTHGDKVSHTEILTYDQEIFQAPKVSQVSHLTNTIQKLYLSKKFCDVNIQVGDESLPAQKLVLCAQSPVFCAMFENDMKEMNTNVVKIEDVETDTLKLMLEFLHSNVMKEGLSIDEILKLFSAADKYQISLLKYQCAILLLSLMTVENVCEILTVADRHHDDFLLASVHNFLKVHYVQVFHSSNWKTFLNEDPKLFGNVMIEVFQNS</sequence>
<dbReference type="PANTHER" id="PTHR24413">
    <property type="entry name" value="SPECKLE-TYPE POZ PROTEIN"/>
    <property type="match status" value="1"/>
</dbReference>
<dbReference type="AlphaFoldDB" id="A0AAV6UCF0"/>